<dbReference type="SUPFAM" id="SSF46689">
    <property type="entry name" value="Homeodomain-like"/>
    <property type="match status" value="2"/>
</dbReference>
<dbReference type="PANTHER" id="PTHR46796">
    <property type="entry name" value="HTH-TYPE TRANSCRIPTIONAL ACTIVATOR RHAS-RELATED"/>
    <property type="match status" value="1"/>
</dbReference>
<dbReference type="Gene3D" id="1.10.10.60">
    <property type="entry name" value="Homeodomain-like"/>
    <property type="match status" value="2"/>
</dbReference>
<comment type="caution">
    <text evidence="5">The sequence shown here is derived from an EMBL/GenBank/DDBJ whole genome shotgun (WGS) entry which is preliminary data.</text>
</comment>
<dbReference type="EMBL" id="POAF01000010">
    <property type="protein sequence ID" value="RBL99024.1"/>
    <property type="molecule type" value="Genomic_DNA"/>
</dbReference>
<gene>
    <name evidence="5" type="ORF">C1H84_16390</name>
</gene>
<evidence type="ECO:0000313" key="5">
    <source>
        <dbReference type="EMBL" id="RBL99024.1"/>
    </source>
</evidence>
<dbReference type="Pfam" id="PF12833">
    <property type="entry name" value="HTH_18"/>
    <property type="match status" value="1"/>
</dbReference>
<organism evidence="5 6">
    <name type="scientific">Glutamicibacter soli</name>
    <dbReference type="NCBI Taxonomy" id="453836"/>
    <lineage>
        <taxon>Bacteria</taxon>
        <taxon>Bacillati</taxon>
        <taxon>Actinomycetota</taxon>
        <taxon>Actinomycetes</taxon>
        <taxon>Micrococcales</taxon>
        <taxon>Micrococcaceae</taxon>
        <taxon>Glutamicibacter</taxon>
    </lineage>
</organism>
<feature type="domain" description="HTH araC/xylS-type" evidence="4">
    <location>
        <begin position="13"/>
        <end position="110"/>
    </location>
</feature>
<dbReference type="InterPro" id="IPR018060">
    <property type="entry name" value="HTH_AraC"/>
</dbReference>
<dbReference type="InterPro" id="IPR009057">
    <property type="entry name" value="Homeodomain-like_sf"/>
</dbReference>
<protein>
    <submittedName>
        <fullName evidence="5">AraC family transcriptional regulator</fullName>
    </submittedName>
</protein>
<dbReference type="InterPro" id="IPR050204">
    <property type="entry name" value="AraC_XylS_family_regulators"/>
</dbReference>
<dbReference type="Proteomes" id="UP000252167">
    <property type="component" value="Unassembled WGS sequence"/>
</dbReference>
<accession>A0A365Y8L9</accession>
<evidence type="ECO:0000256" key="3">
    <source>
        <dbReference type="ARBA" id="ARBA00023163"/>
    </source>
</evidence>
<dbReference type="PROSITE" id="PS01124">
    <property type="entry name" value="HTH_ARAC_FAMILY_2"/>
    <property type="match status" value="1"/>
</dbReference>
<dbReference type="SMART" id="SM00342">
    <property type="entry name" value="HTH_ARAC"/>
    <property type="match status" value="1"/>
</dbReference>
<evidence type="ECO:0000256" key="2">
    <source>
        <dbReference type="ARBA" id="ARBA00023125"/>
    </source>
</evidence>
<evidence type="ECO:0000259" key="4">
    <source>
        <dbReference type="PROSITE" id="PS01124"/>
    </source>
</evidence>
<keyword evidence="6" id="KW-1185">Reference proteome</keyword>
<reference evidence="5 6" key="1">
    <citation type="submission" date="2018-01" db="EMBL/GenBank/DDBJ databases">
        <title>Glutamicibacter soli strain NHPC-3 Whole genome sequence and assembly.</title>
        <authorList>
            <person name="Choudhury P."/>
            <person name="Gupta D."/>
            <person name="Sengupta K."/>
            <person name="Jawed A."/>
            <person name="Sultana N."/>
            <person name="Saha P."/>
        </authorList>
    </citation>
    <scope>NUCLEOTIDE SEQUENCE [LARGE SCALE GENOMIC DNA]</scope>
    <source>
        <strain evidence="5 6">NHPC-3</strain>
    </source>
</reference>
<proteinExistence type="predicted"/>
<dbReference type="RefSeq" id="WP_113608005.1">
    <property type="nucleotide sequence ID" value="NZ_CM125969.1"/>
</dbReference>
<evidence type="ECO:0000256" key="1">
    <source>
        <dbReference type="ARBA" id="ARBA00023015"/>
    </source>
</evidence>
<keyword evidence="3" id="KW-0804">Transcription</keyword>
<evidence type="ECO:0000313" key="6">
    <source>
        <dbReference type="Proteomes" id="UP000252167"/>
    </source>
</evidence>
<keyword evidence="2" id="KW-0238">DNA-binding</keyword>
<dbReference type="AlphaFoldDB" id="A0A365Y8L9"/>
<name>A0A365Y8L9_9MICC</name>
<dbReference type="GO" id="GO:0043565">
    <property type="term" value="F:sequence-specific DNA binding"/>
    <property type="evidence" value="ECO:0007669"/>
    <property type="project" value="InterPro"/>
</dbReference>
<keyword evidence="1" id="KW-0805">Transcription regulation</keyword>
<dbReference type="PANTHER" id="PTHR46796:SF2">
    <property type="entry name" value="TRANSCRIPTIONAL REGULATORY PROTEIN"/>
    <property type="match status" value="1"/>
</dbReference>
<sequence length="132" mass="15148">MDAKMLKTLAHLRRARDLMDRHYAEPLDVPAMAQRALMSPAHFSREFKRAYGETPHSYLLTRRIERAMHLLRSGVGVTDACMQVGWTSLGSFSTRFTEVVGESPSAYREREHSQTEQIPSCIAKVLLRPERF</sequence>
<dbReference type="GO" id="GO:0003700">
    <property type="term" value="F:DNA-binding transcription factor activity"/>
    <property type="evidence" value="ECO:0007669"/>
    <property type="project" value="InterPro"/>
</dbReference>